<reference evidence="3 4" key="1">
    <citation type="submission" date="2019-03" db="EMBL/GenBank/DDBJ databases">
        <title>Genomic Encyclopedia of Type Strains, Phase IV (KMG-IV): sequencing the most valuable type-strain genomes for metagenomic binning, comparative biology and taxonomic classification.</title>
        <authorList>
            <person name="Goeker M."/>
        </authorList>
    </citation>
    <scope>NUCLEOTIDE SEQUENCE [LARGE SCALE GENOMIC DNA]</scope>
    <source>
        <strain evidence="3 4">DSM 44684</strain>
    </source>
</reference>
<dbReference type="InterPro" id="IPR036894">
    <property type="entry name" value="YbaB-like_sf"/>
</dbReference>
<dbReference type="GO" id="GO:0003677">
    <property type="term" value="F:DNA binding"/>
    <property type="evidence" value="ECO:0007669"/>
    <property type="project" value="UniProtKB-KW"/>
</dbReference>
<dbReference type="OrthoDB" id="3685284at2"/>
<keyword evidence="3" id="KW-0238">DNA-binding</keyword>
<protein>
    <submittedName>
        <fullName evidence="3">YbaB/EbfC DNA-binding family protein</fullName>
    </submittedName>
</protein>
<dbReference type="AlphaFoldDB" id="A0A4R1FLB4"/>
<name>A0A4R1FLB4_9NOCA</name>
<evidence type="ECO:0000313" key="4">
    <source>
        <dbReference type="Proteomes" id="UP000294856"/>
    </source>
</evidence>
<sequence>MDDLNNAATELSRWAEDLEQKAQRYQELHAKMTAVSVTDTSADGRISVTVDANGSTTAITLAAAVRGMDPTAVATELMACTHRAQARLRDQVTGLVHDTVGTDEAGEAIVGQYSERFPDLDPTSSATVPPSAPPAAPPAPATPWPAEPDAPATRKPDRNRVVAPDEPSDEDMFYQRKSWLQ</sequence>
<keyword evidence="1" id="KW-0175">Coiled coil</keyword>
<proteinExistence type="predicted"/>
<dbReference type="Proteomes" id="UP000294856">
    <property type="component" value="Unassembled WGS sequence"/>
</dbReference>
<feature type="compositionally biased region" description="Pro residues" evidence="2">
    <location>
        <begin position="130"/>
        <end position="148"/>
    </location>
</feature>
<organism evidence="3 4">
    <name type="scientific">Nocardia alba</name>
    <dbReference type="NCBI Taxonomy" id="225051"/>
    <lineage>
        <taxon>Bacteria</taxon>
        <taxon>Bacillati</taxon>
        <taxon>Actinomycetota</taxon>
        <taxon>Actinomycetes</taxon>
        <taxon>Mycobacteriales</taxon>
        <taxon>Nocardiaceae</taxon>
        <taxon>Nocardia</taxon>
    </lineage>
</organism>
<keyword evidence="4" id="KW-1185">Reference proteome</keyword>
<evidence type="ECO:0000256" key="2">
    <source>
        <dbReference type="SAM" id="MobiDB-lite"/>
    </source>
</evidence>
<feature type="coiled-coil region" evidence="1">
    <location>
        <begin position="1"/>
        <end position="35"/>
    </location>
</feature>
<dbReference type="Pfam" id="PF02575">
    <property type="entry name" value="YbaB_DNA_bd"/>
    <property type="match status" value="1"/>
</dbReference>
<dbReference type="EMBL" id="SMFR01000003">
    <property type="protein sequence ID" value="TCJ95293.1"/>
    <property type="molecule type" value="Genomic_DNA"/>
</dbReference>
<comment type="caution">
    <text evidence="3">The sequence shown here is derived from an EMBL/GenBank/DDBJ whole genome shotgun (WGS) entry which is preliminary data.</text>
</comment>
<evidence type="ECO:0000256" key="1">
    <source>
        <dbReference type="SAM" id="Coils"/>
    </source>
</evidence>
<dbReference type="RefSeq" id="WP_067458609.1">
    <property type="nucleotide sequence ID" value="NZ_SMFR01000003.1"/>
</dbReference>
<feature type="region of interest" description="Disordered" evidence="2">
    <location>
        <begin position="116"/>
        <end position="181"/>
    </location>
</feature>
<accession>A0A4R1FLB4</accession>
<dbReference type="SUPFAM" id="SSF82607">
    <property type="entry name" value="YbaB-like"/>
    <property type="match status" value="1"/>
</dbReference>
<dbReference type="InterPro" id="IPR004401">
    <property type="entry name" value="YbaB/EbfC"/>
</dbReference>
<evidence type="ECO:0000313" key="3">
    <source>
        <dbReference type="EMBL" id="TCJ95293.1"/>
    </source>
</evidence>
<dbReference type="Gene3D" id="3.30.1310.10">
    <property type="entry name" value="Nucleoid-associated protein YbaB-like domain"/>
    <property type="match status" value="1"/>
</dbReference>
<dbReference type="STRING" id="1210063.GCA_001612665_05921"/>
<gene>
    <name evidence="3" type="ORF">DFR71_4208</name>
</gene>